<name>A0AA36IFA5_9DINO</name>
<dbReference type="EMBL" id="CAUJNA010001269">
    <property type="protein sequence ID" value="CAJ1385691.1"/>
    <property type="molecule type" value="Genomic_DNA"/>
</dbReference>
<proteinExistence type="predicted"/>
<keyword evidence="1" id="KW-0732">Signal</keyword>
<reference evidence="2" key="1">
    <citation type="submission" date="2023-08" db="EMBL/GenBank/DDBJ databases">
        <authorList>
            <person name="Chen Y."/>
            <person name="Shah S."/>
            <person name="Dougan E. K."/>
            <person name="Thang M."/>
            <person name="Chan C."/>
        </authorList>
    </citation>
    <scope>NUCLEOTIDE SEQUENCE</scope>
</reference>
<feature type="chain" id="PRO_5041258558" evidence="1">
    <location>
        <begin position="36"/>
        <end position="169"/>
    </location>
</feature>
<feature type="signal peptide" evidence="1">
    <location>
        <begin position="1"/>
        <end position="35"/>
    </location>
</feature>
<gene>
    <name evidence="2" type="ORF">EVOR1521_LOCUS12241</name>
</gene>
<comment type="caution">
    <text evidence="2">The sequence shown here is derived from an EMBL/GenBank/DDBJ whole genome shotgun (WGS) entry which is preliminary data.</text>
</comment>
<organism evidence="2 3">
    <name type="scientific">Effrenium voratum</name>
    <dbReference type="NCBI Taxonomy" id="2562239"/>
    <lineage>
        <taxon>Eukaryota</taxon>
        <taxon>Sar</taxon>
        <taxon>Alveolata</taxon>
        <taxon>Dinophyceae</taxon>
        <taxon>Suessiales</taxon>
        <taxon>Symbiodiniaceae</taxon>
        <taxon>Effrenium</taxon>
    </lineage>
</organism>
<evidence type="ECO:0000313" key="3">
    <source>
        <dbReference type="Proteomes" id="UP001178507"/>
    </source>
</evidence>
<keyword evidence="3" id="KW-1185">Reference proteome</keyword>
<dbReference type="Proteomes" id="UP001178507">
    <property type="component" value="Unassembled WGS sequence"/>
</dbReference>
<accession>A0AA36IFA5</accession>
<evidence type="ECO:0000313" key="2">
    <source>
        <dbReference type="EMBL" id="CAJ1385691.1"/>
    </source>
</evidence>
<protein>
    <submittedName>
        <fullName evidence="2">Uncharacterized protein</fullName>
    </submittedName>
</protein>
<sequence length="169" mass="18627">MQGTLGGLTSRTRGTCRMLLLLDTLDLTCWQLAACGKLFVTAAISDNRLSPKHVGNNDCVVASAPAIVLLSVKVADEKHREAVDRLSRRLPLVSGTEFPTAAVRGCQYLAATCASCRWRRPWDAAQKILQDVKTLETRLDMLDIREALDTHLQSLQDPQLVTVWIAIQS</sequence>
<dbReference type="AlphaFoldDB" id="A0AA36IFA5"/>
<evidence type="ECO:0000256" key="1">
    <source>
        <dbReference type="SAM" id="SignalP"/>
    </source>
</evidence>